<dbReference type="PROSITE" id="PS00678">
    <property type="entry name" value="WD_REPEATS_1"/>
    <property type="match status" value="1"/>
</dbReference>
<gene>
    <name evidence="5" type="ORF">KUF71_024922</name>
</gene>
<dbReference type="Pfam" id="PF00400">
    <property type="entry name" value="WD40"/>
    <property type="match status" value="1"/>
</dbReference>
<dbReference type="InterPro" id="IPR015943">
    <property type="entry name" value="WD40/YVTN_repeat-like_dom_sf"/>
</dbReference>
<proteinExistence type="inferred from homology"/>
<dbReference type="PANTHER" id="PTHR44411">
    <property type="entry name" value="THO COMPLEX SUBUNIT 6 HOMOLOG"/>
    <property type="match status" value="1"/>
</dbReference>
<dbReference type="Proteomes" id="UP001219518">
    <property type="component" value="Unassembled WGS sequence"/>
</dbReference>
<protein>
    <submittedName>
        <fullName evidence="5">THO complex subunit 6</fullName>
    </submittedName>
</protein>
<evidence type="ECO:0000256" key="3">
    <source>
        <dbReference type="ARBA" id="ARBA00022737"/>
    </source>
</evidence>
<dbReference type="InterPro" id="IPR036322">
    <property type="entry name" value="WD40_repeat_dom_sf"/>
</dbReference>
<evidence type="ECO:0000256" key="1">
    <source>
        <dbReference type="ARBA" id="ARBA00009728"/>
    </source>
</evidence>
<dbReference type="InterPro" id="IPR001680">
    <property type="entry name" value="WD40_rpt"/>
</dbReference>
<keyword evidence="2 4" id="KW-0853">WD repeat</keyword>
<dbReference type="InterPro" id="IPR019775">
    <property type="entry name" value="WD40_repeat_CS"/>
</dbReference>
<keyword evidence="6" id="KW-1185">Reference proteome</keyword>
<evidence type="ECO:0000256" key="4">
    <source>
        <dbReference type="PROSITE-ProRule" id="PRU00221"/>
    </source>
</evidence>
<feature type="repeat" description="WD" evidence="4">
    <location>
        <begin position="168"/>
        <end position="207"/>
    </location>
</feature>
<dbReference type="EMBL" id="JAHWGI010001416">
    <property type="protein sequence ID" value="KAK3931010.1"/>
    <property type="molecule type" value="Genomic_DNA"/>
</dbReference>
<dbReference type="PROSITE" id="PS50294">
    <property type="entry name" value="WD_REPEATS_REGION"/>
    <property type="match status" value="1"/>
</dbReference>
<dbReference type="PANTHER" id="PTHR44411:SF1">
    <property type="entry name" value="THO COMPLEX SUBUNIT 6 HOMOLOG"/>
    <property type="match status" value="1"/>
</dbReference>
<name>A0AAE1LTC2_9NEOP</name>
<organism evidence="5 6">
    <name type="scientific">Frankliniella fusca</name>
    <dbReference type="NCBI Taxonomy" id="407009"/>
    <lineage>
        <taxon>Eukaryota</taxon>
        <taxon>Metazoa</taxon>
        <taxon>Ecdysozoa</taxon>
        <taxon>Arthropoda</taxon>
        <taxon>Hexapoda</taxon>
        <taxon>Insecta</taxon>
        <taxon>Pterygota</taxon>
        <taxon>Neoptera</taxon>
        <taxon>Paraneoptera</taxon>
        <taxon>Thysanoptera</taxon>
        <taxon>Terebrantia</taxon>
        <taxon>Thripoidea</taxon>
        <taxon>Thripidae</taxon>
        <taxon>Frankliniella</taxon>
    </lineage>
</organism>
<evidence type="ECO:0000256" key="2">
    <source>
        <dbReference type="ARBA" id="ARBA00022574"/>
    </source>
</evidence>
<dbReference type="PROSITE" id="PS50082">
    <property type="entry name" value="WD_REPEATS_2"/>
    <property type="match status" value="1"/>
</dbReference>
<keyword evidence="3" id="KW-0677">Repeat</keyword>
<sequence>MQKRQKREEACIVNMVDRFHYNTVLSQVFSPCGNFLAASNTYGDVAIYSLNNVTNPSDATKSSNGIQHPLHHVQPLEGSDICSLSSTPKFLIAGGIGEIRGQTWESVTGAKKEKPRFKILVPAQRERSEQTDVNALQYNSAEEQLCAGCGDNNIYIFNMENGKLVRTLSGHTGFIHSINLSDNQLVSASEDGTVRLWDMRQSAATNIIKPFENPKLNRPELGKWVGAAALSDDWLLLCGGGPRLSVWHLRSMEVTTVFPMKDLKGIHVAKFHEDRIFAGGAGPHFYQFSLNGQIYGQIPTSACTVFSAELQETPQRVLSIAGSSPYIDICTTFNYLDQKLSFALQS</sequence>
<comment type="caution">
    <text evidence="5">The sequence shown here is derived from an EMBL/GenBank/DDBJ whole genome shotgun (WGS) entry which is preliminary data.</text>
</comment>
<accession>A0AAE1LTC2</accession>
<dbReference type="GO" id="GO:0006406">
    <property type="term" value="P:mRNA export from nucleus"/>
    <property type="evidence" value="ECO:0007669"/>
    <property type="project" value="TreeGrafter"/>
</dbReference>
<dbReference type="SUPFAM" id="SSF50978">
    <property type="entry name" value="WD40 repeat-like"/>
    <property type="match status" value="1"/>
</dbReference>
<evidence type="ECO:0000313" key="5">
    <source>
        <dbReference type="EMBL" id="KAK3931010.1"/>
    </source>
</evidence>
<dbReference type="AlphaFoldDB" id="A0AAE1LTC2"/>
<reference evidence="5" key="1">
    <citation type="submission" date="2021-07" db="EMBL/GenBank/DDBJ databases">
        <authorList>
            <person name="Catto M.A."/>
            <person name="Jacobson A."/>
            <person name="Kennedy G."/>
            <person name="Labadie P."/>
            <person name="Hunt B.G."/>
            <person name="Srinivasan R."/>
        </authorList>
    </citation>
    <scope>NUCLEOTIDE SEQUENCE</scope>
    <source>
        <strain evidence="5">PL_HMW_Pooled</strain>
        <tissue evidence="5">Head</tissue>
    </source>
</reference>
<dbReference type="Gene3D" id="2.130.10.10">
    <property type="entry name" value="YVTN repeat-like/Quinoprotein amine dehydrogenase"/>
    <property type="match status" value="1"/>
</dbReference>
<dbReference type="InterPro" id="IPR042626">
    <property type="entry name" value="THOC6"/>
</dbReference>
<dbReference type="SMART" id="SM00320">
    <property type="entry name" value="WD40"/>
    <property type="match status" value="3"/>
</dbReference>
<reference evidence="5" key="2">
    <citation type="journal article" date="2023" name="BMC Genomics">
        <title>Pest status, molecular evolution, and epigenetic factors derived from the genome assembly of Frankliniella fusca, a thysanopteran phytovirus vector.</title>
        <authorList>
            <person name="Catto M.A."/>
            <person name="Labadie P.E."/>
            <person name="Jacobson A.L."/>
            <person name="Kennedy G.G."/>
            <person name="Srinivasan R."/>
            <person name="Hunt B.G."/>
        </authorList>
    </citation>
    <scope>NUCLEOTIDE SEQUENCE</scope>
    <source>
        <strain evidence="5">PL_HMW_Pooled</strain>
    </source>
</reference>
<evidence type="ECO:0000313" key="6">
    <source>
        <dbReference type="Proteomes" id="UP001219518"/>
    </source>
</evidence>
<comment type="similarity">
    <text evidence="1">Belongs to the WD repeat THOC6 family.</text>
</comment>
<dbReference type="GO" id="GO:0000346">
    <property type="term" value="C:transcription export complex"/>
    <property type="evidence" value="ECO:0007669"/>
    <property type="project" value="TreeGrafter"/>
</dbReference>
<dbReference type="GO" id="GO:0000347">
    <property type="term" value="C:THO complex"/>
    <property type="evidence" value="ECO:0007669"/>
    <property type="project" value="TreeGrafter"/>
</dbReference>